<dbReference type="Proteomes" id="UP000178912">
    <property type="component" value="Unassembled WGS sequence"/>
</dbReference>
<keyword evidence="2" id="KW-1185">Reference proteome</keyword>
<dbReference type="AlphaFoldDB" id="A0A1E1KJU7"/>
<evidence type="ECO:0000313" key="1">
    <source>
        <dbReference type="EMBL" id="CZS97084.1"/>
    </source>
</evidence>
<protein>
    <submittedName>
        <fullName evidence="1">Uncharacterized protein</fullName>
    </submittedName>
</protein>
<sequence>MQPHRSTRELSILDRLGFPEPETLTFNATLIKLSPLSTPIRFITPALSLLTIKFTNFATTIKALGILRRETHFGTEHTTKSGSWINNRTTKTIRFAPKTYDPGSRVPRITTATDTCYICKKDSY</sequence>
<gene>
    <name evidence="1" type="ORF">RAG0_06189</name>
</gene>
<name>A0A1E1KJU7_9HELO</name>
<organism evidence="1 2">
    <name type="scientific">Rhynchosporium agropyri</name>
    <dbReference type="NCBI Taxonomy" id="914238"/>
    <lineage>
        <taxon>Eukaryota</taxon>
        <taxon>Fungi</taxon>
        <taxon>Dikarya</taxon>
        <taxon>Ascomycota</taxon>
        <taxon>Pezizomycotina</taxon>
        <taxon>Leotiomycetes</taxon>
        <taxon>Helotiales</taxon>
        <taxon>Ploettnerulaceae</taxon>
        <taxon>Rhynchosporium</taxon>
    </lineage>
</organism>
<dbReference type="EMBL" id="FJUX01000029">
    <property type="protein sequence ID" value="CZS97084.1"/>
    <property type="molecule type" value="Genomic_DNA"/>
</dbReference>
<reference evidence="2" key="1">
    <citation type="submission" date="2016-03" db="EMBL/GenBank/DDBJ databases">
        <authorList>
            <person name="Guldener U."/>
        </authorList>
    </citation>
    <scope>NUCLEOTIDE SEQUENCE [LARGE SCALE GENOMIC DNA]</scope>
    <source>
        <strain evidence="2">04CH-RAC-A.6.1</strain>
    </source>
</reference>
<accession>A0A1E1KJU7</accession>
<evidence type="ECO:0000313" key="2">
    <source>
        <dbReference type="Proteomes" id="UP000178912"/>
    </source>
</evidence>
<proteinExistence type="predicted"/>